<feature type="region of interest" description="Disordered" evidence="4">
    <location>
        <begin position="86"/>
        <end position="108"/>
    </location>
</feature>
<keyword evidence="6" id="KW-1185">Reference proteome</keyword>
<dbReference type="AlphaFoldDB" id="A0A6A3B0I1"/>
<comment type="caution">
    <text evidence="5">The sequence shown here is derived from an EMBL/GenBank/DDBJ whole genome shotgun (WGS) entry which is preliminary data.</text>
</comment>
<sequence length="395" mass="45170">MGLEDSAEPNPSQDHILDWLEDSASFLPSFLDVPYGSGDDDGCPWWDSNQEFGQHLIGVLFGPIQPLLILCDVEFVEKKETTGDDIVPRMSDHQQHKKNHNGRIDENEEGKRELKRLWAIIKGQLETRKNKSSGNNGNNKEGRWAEQLLNPCATAITAGNLTRVQHLLYVLTNSPRRPETQPPACGSWSTSSDPPLIVVCCLDCACYFRFNRAKLKSLIRPELFTFLTSVYLMVFNGQRFLRPCLAVLEGHLLWFASQLWRPQLKITRSQTPLFDRSTRHDFYFRLPNFAKSMNINLQINRLENHSLEHLNAQTINSSPGETFIVCAQFRLHHLDHNGHDQRTGFLKVLRSLEPKGVILSENNMDCSCSNCGDFATGFSRRVEYLWKFLDSTARH</sequence>
<reference evidence="5" key="1">
    <citation type="submission" date="2019-09" db="EMBL/GenBank/DDBJ databases">
        <title>Draft genome information of white flower Hibiscus syriacus.</title>
        <authorList>
            <person name="Kim Y.-M."/>
        </authorList>
    </citation>
    <scope>NUCLEOTIDE SEQUENCE [LARGE SCALE GENOMIC DNA]</scope>
    <source>
        <strain evidence="5">YM2019G1</strain>
    </source>
</reference>
<evidence type="ECO:0000256" key="2">
    <source>
        <dbReference type="ARBA" id="ARBA00023163"/>
    </source>
</evidence>
<keyword evidence="2" id="KW-0804">Transcription</keyword>
<dbReference type="Proteomes" id="UP000436088">
    <property type="component" value="Unassembled WGS sequence"/>
</dbReference>
<evidence type="ECO:0000313" key="5">
    <source>
        <dbReference type="EMBL" id="KAE8708732.1"/>
    </source>
</evidence>
<protein>
    <submittedName>
        <fullName evidence="5">Uncharacterized protein</fullName>
    </submittedName>
</protein>
<name>A0A6A3B0I1_HIBSY</name>
<evidence type="ECO:0000256" key="4">
    <source>
        <dbReference type="SAM" id="MobiDB-lite"/>
    </source>
</evidence>
<keyword evidence="1" id="KW-0805">Transcription regulation</keyword>
<comment type="caution">
    <text evidence="3">Lacks conserved residue(s) required for the propagation of feature annotation.</text>
</comment>
<accession>A0A6A3B0I1</accession>
<evidence type="ECO:0000313" key="6">
    <source>
        <dbReference type="Proteomes" id="UP000436088"/>
    </source>
</evidence>
<dbReference type="PROSITE" id="PS50985">
    <property type="entry name" value="GRAS"/>
    <property type="match status" value="1"/>
</dbReference>
<dbReference type="EMBL" id="VEPZ02000937">
    <property type="protein sequence ID" value="KAE8708732.1"/>
    <property type="molecule type" value="Genomic_DNA"/>
</dbReference>
<proteinExistence type="inferred from homology"/>
<comment type="similarity">
    <text evidence="3">Belongs to the GRAS family.</text>
</comment>
<organism evidence="5 6">
    <name type="scientific">Hibiscus syriacus</name>
    <name type="common">Rose of Sharon</name>
    <dbReference type="NCBI Taxonomy" id="106335"/>
    <lineage>
        <taxon>Eukaryota</taxon>
        <taxon>Viridiplantae</taxon>
        <taxon>Streptophyta</taxon>
        <taxon>Embryophyta</taxon>
        <taxon>Tracheophyta</taxon>
        <taxon>Spermatophyta</taxon>
        <taxon>Magnoliopsida</taxon>
        <taxon>eudicotyledons</taxon>
        <taxon>Gunneridae</taxon>
        <taxon>Pentapetalae</taxon>
        <taxon>rosids</taxon>
        <taxon>malvids</taxon>
        <taxon>Malvales</taxon>
        <taxon>Malvaceae</taxon>
        <taxon>Malvoideae</taxon>
        <taxon>Hibiscus</taxon>
    </lineage>
</organism>
<gene>
    <name evidence="5" type="ORF">F3Y22_tig00110332pilonHSYRG00062</name>
</gene>
<dbReference type="InterPro" id="IPR005202">
    <property type="entry name" value="TF_GRAS"/>
</dbReference>
<dbReference type="Pfam" id="PF03514">
    <property type="entry name" value="GRAS"/>
    <property type="match status" value="1"/>
</dbReference>
<evidence type="ECO:0000256" key="1">
    <source>
        <dbReference type="ARBA" id="ARBA00023015"/>
    </source>
</evidence>
<evidence type="ECO:0000256" key="3">
    <source>
        <dbReference type="PROSITE-ProRule" id="PRU01191"/>
    </source>
</evidence>